<protein>
    <submittedName>
        <fullName evidence="1">Uncharacterized protein</fullName>
    </submittedName>
</protein>
<proteinExistence type="predicted"/>
<comment type="caution">
    <text evidence="1">The sequence shown here is derived from an EMBL/GenBank/DDBJ whole genome shotgun (WGS) entry which is preliminary data.</text>
</comment>
<reference evidence="1 2" key="1">
    <citation type="journal article" date="2014" name="Agronomy (Basel)">
        <title>A Draft Genome Sequence for Ensete ventricosum, the Drought-Tolerant Tree Against Hunger.</title>
        <authorList>
            <person name="Harrison J."/>
            <person name="Moore K.A."/>
            <person name="Paszkiewicz K."/>
            <person name="Jones T."/>
            <person name="Grant M."/>
            <person name="Ambacheew D."/>
            <person name="Muzemil S."/>
            <person name="Studholme D.J."/>
        </authorList>
    </citation>
    <scope>NUCLEOTIDE SEQUENCE [LARGE SCALE GENOMIC DNA]</scope>
</reference>
<evidence type="ECO:0000313" key="2">
    <source>
        <dbReference type="Proteomes" id="UP000287651"/>
    </source>
</evidence>
<dbReference type="EMBL" id="AMZH03001762">
    <property type="protein sequence ID" value="RRT78102.1"/>
    <property type="molecule type" value="Genomic_DNA"/>
</dbReference>
<dbReference type="AlphaFoldDB" id="A0A427APE7"/>
<evidence type="ECO:0000313" key="1">
    <source>
        <dbReference type="EMBL" id="RRT78102.1"/>
    </source>
</evidence>
<accession>A0A427APE7</accession>
<name>A0A427APE7_ENSVE</name>
<gene>
    <name evidence="1" type="ORF">B296_00008216</name>
</gene>
<organism evidence="1 2">
    <name type="scientific">Ensete ventricosum</name>
    <name type="common">Abyssinian banana</name>
    <name type="synonym">Musa ensete</name>
    <dbReference type="NCBI Taxonomy" id="4639"/>
    <lineage>
        <taxon>Eukaryota</taxon>
        <taxon>Viridiplantae</taxon>
        <taxon>Streptophyta</taxon>
        <taxon>Embryophyta</taxon>
        <taxon>Tracheophyta</taxon>
        <taxon>Spermatophyta</taxon>
        <taxon>Magnoliopsida</taxon>
        <taxon>Liliopsida</taxon>
        <taxon>Zingiberales</taxon>
        <taxon>Musaceae</taxon>
        <taxon>Ensete</taxon>
    </lineage>
</organism>
<sequence length="100" mass="11621">MAKHRAKSSKMGQAEPLPQTIVGELKCKLALKLLETLMKSATMNKTSKKLGILREWRRCNLERQPKIEAMRRDLQRRKPATMFLKRVWRNSTKANKGSSR</sequence>
<dbReference type="Proteomes" id="UP000287651">
    <property type="component" value="Unassembled WGS sequence"/>
</dbReference>